<dbReference type="SUPFAM" id="SSF54631">
    <property type="entry name" value="CBS-domain pair"/>
    <property type="match status" value="1"/>
</dbReference>
<keyword evidence="2" id="KW-1185">Reference proteome</keyword>
<evidence type="ECO:0000313" key="1">
    <source>
        <dbReference type="EMBL" id="MFC4294158.1"/>
    </source>
</evidence>
<name>A0ABV8RM50_9SPHN</name>
<gene>
    <name evidence="1" type="ORF">ACFO0A_03690</name>
</gene>
<comment type="caution">
    <text evidence="1">The sequence shown here is derived from an EMBL/GenBank/DDBJ whole genome shotgun (WGS) entry which is preliminary data.</text>
</comment>
<reference evidence="2" key="1">
    <citation type="journal article" date="2019" name="Int. J. Syst. Evol. Microbiol.">
        <title>The Global Catalogue of Microorganisms (GCM) 10K type strain sequencing project: providing services to taxonomists for standard genome sequencing and annotation.</title>
        <authorList>
            <consortium name="The Broad Institute Genomics Platform"/>
            <consortium name="The Broad Institute Genome Sequencing Center for Infectious Disease"/>
            <person name="Wu L."/>
            <person name="Ma J."/>
        </authorList>
    </citation>
    <scope>NUCLEOTIDE SEQUENCE [LARGE SCALE GENOMIC DNA]</scope>
    <source>
        <strain evidence="2">CGMCC 1.12989</strain>
    </source>
</reference>
<dbReference type="RefSeq" id="WP_379537622.1">
    <property type="nucleotide sequence ID" value="NZ_JBHSDR010000003.1"/>
</dbReference>
<evidence type="ECO:0008006" key="3">
    <source>
        <dbReference type="Google" id="ProtNLM"/>
    </source>
</evidence>
<dbReference type="InterPro" id="IPR046342">
    <property type="entry name" value="CBS_dom_sf"/>
</dbReference>
<dbReference type="Proteomes" id="UP001595828">
    <property type="component" value="Unassembled WGS sequence"/>
</dbReference>
<evidence type="ECO:0000313" key="2">
    <source>
        <dbReference type="Proteomes" id="UP001595828"/>
    </source>
</evidence>
<dbReference type="EMBL" id="JBHSDR010000003">
    <property type="protein sequence ID" value="MFC4294158.1"/>
    <property type="molecule type" value="Genomic_DNA"/>
</dbReference>
<protein>
    <recommendedName>
        <fullName evidence="3">CBS domain-containing protein</fullName>
    </recommendedName>
</protein>
<sequence length="99" mass="10689">MVLLDETGRYAGIANPAAAFAEGIDPDQPVGTLATARETSLSPDMDIVAVMRSFDTFGGDELAVVGPDREVLGLLTENYVPRRYAEEVDKAQRELFGEV</sequence>
<organism evidence="1 2">
    <name type="scientific">Novosphingobium tardum</name>
    <dbReference type="NCBI Taxonomy" id="1538021"/>
    <lineage>
        <taxon>Bacteria</taxon>
        <taxon>Pseudomonadati</taxon>
        <taxon>Pseudomonadota</taxon>
        <taxon>Alphaproteobacteria</taxon>
        <taxon>Sphingomonadales</taxon>
        <taxon>Sphingomonadaceae</taxon>
        <taxon>Novosphingobium</taxon>
    </lineage>
</organism>
<proteinExistence type="predicted"/>
<accession>A0ABV8RM50</accession>